<evidence type="ECO:0000313" key="4">
    <source>
        <dbReference type="EMBL" id="KAF4622501.1"/>
    </source>
</evidence>
<comment type="similarity">
    <text evidence="2">Belongs to the ustYa family.</text>
</comment>
<proteinExistence type="inferred from homology"/>
<dbReference type="Pfam" id="PF11807">
    <property type="entry name" value="UstYa"/>
    <property type="match status" value="1"/>
</dbReference>
<keyword evidence="3" id="KW-1133">Transmembrane helix</keyword>
<gene>
    <name evidence="4" type="ORF">D9613_009339</name>
</gene>
<dbReference type="AlphaFoldDB" id="A0A8H4R493"/>
<keyword evidence="5" id="KW-1185">Reference proteome</keyword>
<sequence length="334" mass="38157">MPLSRNIYNQLSQHPEGDDESSEKLLGGGEGSVTIEAQAPTSKKERLLSFWAPHIALFSLYSIFYIALYVLFIGDQSKKLKQDCLRQTSLYSPAHEAVEYSIVRFNASLDFPSPYSGKPRPELEEAWDRISTKNTLWPIRVSDDTLEQIHKSGRKSNVRYMESDGGGSMGTVEVFHQLHCLNLLRKYTYLDEYPQVKKMFAKRPKFMRSHLDHCIEIMRQNLMCNADVGIISYDWIAGYELPFPDFNTYHKCRNFDNILEWATCIGEDNPHCSSQTFTATLAHLGLVSDASEIASKVLWSLESGRLGHIIKTRRRNAGSDSFAGFMDSLRLCRY</sequence>
<dbReference type="PANTHER" id="PTHR33365">
    <property type="entry name" value="YALI0B05434P"/>
    <property type="match status" value="1"/>
</dbReference>
<comment type="pathway">
    <text evidence="1">Mycotoxin biosynthesis.</text>
</comment>
<accession>A0A8H4R493</accession>
<evidence type="ECO:0000256" key="3">
    <source>
        <dbReference type="SAM" id="Phobius"/>
    </source>
</evidence>
<dbReference type="PANTHER" id="PTHR33365:SF4">
    <property type="entry name" value="CYCLOCHLOROTINE BIOSYNTHESIS PROTEIN O"/>
    <property type="match status" value="1"/>
</dbReference>
<feature type="transmembrane region" description="Helical" evidence="3">
    <location>
        <begin position="50"/>
        <end position="72"/>
    </location>
</feature>
<name>A0A8H4R493_9AGAR</name>
<keyword evidence="3" id="KW-0472">Membrane</keyword>
<reference evidence="4 5" key="1">
    <citation type="submission" date="2019-12" db="EMBL/GenBank/DDBJ databases">
        <authorList>
            <person name="Floudas D."/>
            <person name="Bentzer J."/>
            <person name="Ahren D."/>
            <person name="Johansson T."/>
            <person name="Persson P."/>
            <person name="Tunlid A."/>
        </authorList>
    </citation>
    <scope>NUCLEOTIDE SEQUENCE [LARGE SCALE GENOMIC DNA]</scope>
    <source>
        <strain evidence="4 5">CBS 102.39</strain>
    </source>
</reference>
<evidence type="ECO:0000256" key="1">
    <source>
        <dbReference type="ARBA" id="ARBA00004685"/>
    </source>
</evidence>
<dbReference type="EMBL" id="JAACJL010000002">
    <property type="protein sequence ID" value="KAF4622501.1"/>
    <property type="molecule type" value="Genomic_DNA"/>
</dbReference>
<comment type="caution">
    <text evidence="4">The sequence shown here is derived from an EMBL/GenBank/DDBJ whole genome shotgun (WGS) entry which is preliminary data.</text>
</comment>
<evidence type="ECO:0000256" key="2">
    <source>
        <dbReference type="ARBA" id="ARBA00035112"/>
    </source>
</evidence>
<evidence type="ECO:0000313" key="5">
    <source>
        <dbReference type="Proteomes" id="UP000521872"/>
    </source>
</evidence>
<protein>
    <submittedName>
        <fullName evidence="4">Uncharacterized protein</fullName>
    </submittedName>
</protein>
<dbReference type="GO" id="GO:0043386">
    <property type="term" value="P:mycotoxin biosynthetic process"/>
    <property type="evidence" value="ECO:0007669"/>
    <property type="project" value="InterPro"/>
</dbReference>
<dbReference type="Proteomes" id="UP000521872">
    <property type="component" value="Unassembled WGS sequence"/>
</dbReference>
<dbReference type="InterPro" id="IPR021765">
    <property type="entry name" value="UstYa-like"/>
</dbReference>
<organism evidence="4 5">
    <name type="scientific">Agrocybe pediades</name>
    <dbReference type="NCBI Taxonomy" id="84607"/>
    <lineage>
        <taxon>Eukaryota</taxon>
        <taxon>Fungi</taxon>
        <taxon>Dikarya</taxon>
        <taxon>Basidiomycota</taxon>
        <taxon>Agaricomycotina</taxon>
        <taxon>Agaricomycetes</taxon>
        <taxon>Agaricomycetidae</taxon>
        <taxon>Agaricales</taxon>
        <taxon>Agaricineae</taxon>
        <taxon>Strophariaceae</taxon>
        <taxon>Agrocybe</taxon>
    </lineage>
</organism>
<keyword evidence="3" id="KW-0812">Transmembrane</keyword>